<organism evidence="8 9">
    <name type="scientific">Pseudaquabacterium terrae</name>
    <dbReference type="NCBI Taxonomy" id="2732868"/>
    <lineage>
        <taxon>Bacteria</taxon>
        <taxon>Pseudomonadati</taxon>
        <taxon>Pseudomonadota</taxon>
        <taxon>Betaproteobacteria</taxon>
        <taxon>Burkholderiales</taxon>
        <taxon>Sphaerotilaceae</taxon>
        <taxon>Pseudaquabacterium</taxon>
    </lineage>
</organism>
<keyword evidence="8" id="KW-0560">Oxidoreductase</keyword>
<reference evidence="8 9" key="1">
    <citation type="submission" date="2020-05" db="EMBL/GenBank/DDBJ databases">
        <title>Aquincola sp. isolate from soil.</title>
        <authorList>
            <person name="Han J."/>
            <person name="Kim D.-U."/>
        </authorList>
    </citation>
    <scope>NUCLEOTIDE SEQUENCE [LARGE SCALE GENOMIC DNA]</scope>
    <source>
        <strain evidence="8 9">S2</strain>
    </source>
</reference>
<name>A0ABX2EN71_9BURK</name>
<feature type="domain" description="Glucose-methanol-choline oxidoreductase N-terminal" evidence="6">
    <location>
        <begin position="79"/>
        <end position="102"/>
    </location>
</feature>
<proteinExistence type="inferred from homology"/>
<protein>
    <submittedName>
        <fullName evidence="8">Choline dehydrogenase</fullName>
        <ecNumber evidence="8">1.1.99.1</ecNumber>
    </submittedName>
</protein>
<evidence type="ECO:0000256" key="4">
    <source>
        <dbReference type="ARBA" id="ARBA00022827"/>
    </source>
</evidence>
<dbReference type="Pfam" id="PF00732">
    <property type="entry name" value="GMC_oxred_N"/>
    <property type="match status" value="1"/>
</dbReference>
<keyword evidence="3 5" id="KW-0285">Flavoprotein</keyword>
<comment type="cofactor">
    <cofactor evidence="1">
        <name>FAD</name>
        <dbReference type="ChEBI" id="CHEBI:57692"/>
    </cofactor>
</comment>
<dbReference type="SUPFAM" id="SSF54373">
    <property type="entry name" value="FAD-linked reductases, C-terminal domain"/>
    <property type="match status" value="1"/>
</dbReference>
<dbReference type="PROSITE" id="PS00624">
    <property type="entry name" value="GMC_OXRED_2"/>
    <property type="match status" value="1"/>
</dbReference>
<sequence>MFDYVVIGGGSAGSVLASRLSEDPAVKVCLLEAGGVDKSVLIHCPAGLAVLAKNGHANWAFETVPQAGLNGRRGYQPRGKVLGGSSSVNAMVYIRGQREDYDGWAAEGNAGWSYEDLLPYFKRAEHNERGADAWHGSGGPLNVMDLRSPNRHGPNFVQAGQQAGLALNRDFNGATQEGVGPYQVTHRNGERCSAAKAYLTAHLGRPNLQVITDAHTTRLLFEGKRAVGVEYLHGGALRQVHAQREVLLCAGALQSPQILMLSGVGPAEHLQQHGIRTLLDQPGVGAQLHDHVDVVLGVDAPHLKDLFGLSASGLWQALGAMREWKRHRSGPLTTNFAEAGAFLKSSPDVATPDLQLHFVIGKLVDHGRKTVFGHGYSCHVCLLHPKSRGSLRLASADPRAAPLIDPNFFGHPEDMPRLVRGVKLMRHILAQPALAGLGGREMAASASARTDAEIEAFIRQYADTIYHPVGTCRMGPGANDVVDNELRVRGLQGLRVVDASIMPSIVSGNTNAPVIAVAEKAADLIKAAARRGVEAPAAVAAA</sequence>
<dbReference type="Proteomes" id="UP000737171">
    <property type="component" value="Unassembled WGS sequence"/>
</dbReference>
<comment type="similarity">
    <text evidence="2 5">Belongs to the GMC oxidoreductase family.</text>
</comment>
<evidence type="ECO:0000259" key="7">
    <source>
        <dbReference type="PROSITE" id="PS00624"/>
    </source>
</evidence>
<evidence type="ECO:0000256" key="3">
    <source>
        <dbReference type="ARBA" id="ARBA00022630"/>
    </source>
</evidence>
<evidence type="ECO:0000313" key="9">
    <source>
        <dbReference type="Proteomes" id="UP000737171"/>
    </source>
</evidence>
<dbReference type="EC" id="1.1.99.1" evidence="8"/>
<comment type="caution">
    <text evidence="8">The sequence shown here is derived from an EMBL/GenBank/DDBJ whole genome shotgun (WGS) entry which is preliminary data.</text>
</comment>
<dbReference type="GO" id="GO:0008812">
    <property type="term" value="F:choline dehydrogenase activity"/>
    <property type="evidence" value="ECO:0007669"/>
    <property type="project" value="UniProtKB-EC"/>
</dbReference>
<dbReference type="PANTHER" id="PTHR11552">
    <property type="entry name" value="GLUCOSE-METHANOL-CHOLINE GMC OXIDOREDUCTASE"/>
    <property type="match status" value="1"/>
</dbReference>
<dbReference type="NCBIfam" id="NF002550">
    <property type="entry name" value="PRK02106.1"/>
    <property type="match status" value="1"/>
</dbReference>
<evidence type="ECO:0000256" key="2">
    <source>
        <dbReference type="ARBA" id="ARBA00010790"/>
    </source>
</evidence>
<keyword evidence="4 5" id="KW-0274">FAD</keyword>
<dbReference type="InterPro" id="IPR000172">
    <property type="entry name" value="GMC_OxRdtase_N"/>
</dbReference>
<dbReference type="EMBL" id="JABRWJ010000007">
    <property type="protein sequence ID" value="NRF70122.1"/>
    <property type="molecule type" value="Genomic_DNA"/>
</dbReference>
<dbReference type="Pfam" id="PF05199">
    <property type="entry name" value="GMC_oxred_C"/>
    <property type="match status" value="1"/>
</dbReference>
<keyword evidence="9" id="KW-1185">Reference proteome</keyword>
<dbReference type="RefSeq" id="WP_173128381.1">
    <property type="nucleotide sequence ID" value="NZ_JABRWJ010000007.1"/>
</dbReference>
<dbReference type="InterPro" id="IPR007867">
    <property type="entry name" value="GMC_OxRtase_C"/>
</dbReference>
<dbReference type="Gene3D" id="3.30.560.10">
    <property type="entry name" value="Glucose Oxidase, domain 3"/>
    <property type="match status" value="1"/>
</dbReference>
<gene>
    <name evidence="8" type="ORF">HLB44_24245</name>
</gene>
<evidence type="ECO:0000259" key="6">
    <source>
        <dbReference type="PROSITE" id="PS00623"/>
    </source>
</evidence>
<dbReference type="SUPFAM" id="SSF51905">
    <property type="entry name" value="FAD/NAD(P)-binding domain"/>
    <property type="match status" value="1"/>
</dbReference>
<dbReference type="Gene3D" id="3.50.50.60">
    <property type="entry name" value="FAD/NAD(P)-binding domain"/>
    <property type="match status" value="1"/>
</dbReference>
<accession>A0ABX2EN71</accession>
<dbReference type="PIRSF" id="PIRSF000137">
    <property type="entry name" value="Alcohol_oxidase"/>
    <property type="match status" value="1"/>
</dbReference>
<dbReference type="InterPro" id="IPR036188">
    <property type="entry name" value="FAD/NAD-bd_sf"/>
</dbReference>
<evidence type="ECO:0000256" key="1">
    <source>
        <dbReference type="ARBA" id="ARBA00001974"/>
    </source>
</evidence>
<feature type="domain" description="Glucose-methanol-choline oxidoreductase N-terminal" evidence="7">
    <location>
        <begin position="251"/>
        <end position="265"/>
    </location>
</feature>
<evidence type="ECO:0000313" key="8">
    <source>
        <dbReference type="EMBL" id="NRF70122.1"/>
    </source>
</evidence>
<dbReference type="PANTHER" id="PTHR11552:SF147">
    <property type="entry name" value="CHOLINE DEHYDROGENASE, MITOCHONDRIAL"/>
    <property type="match status" value="1"/>
</dbReference>
<dbReference type="InterPro" id="IPR012132">
    <property type="entry name" value="GMC_OxRdtase"/>
</dbReference>
<dbReference type="PROSITE" id="PS00623">
    <property type="entry name" value="GMC_OXRED_1"/>
    <property type="match status" value="1"/>
</dbReference>
<evidence type="ECO:0000256" key="5">
    <source>
        <dbReference type="RuleBase" id="RU003968"/>
    </source>
</evidence>